<dbReference type="Pfam" id="PF01183">
    <property type="entry name" value="Glyco_hydro_25"/>
    <property type="match status" value="1"/>
</dbReference>
<dbReference type="GO" id="GO:0003796">
    <property type="term" value="F:lysozyme activity"/>
    <property type="evidence" value="ECO:0007669"/>
    <property type="project" value="InterPro"/>
</dbReference>
<dbReference type="RefSeq" id="WP_160739343.1">
    <property type="nucleotide sequence ID" value="NZ_WTYQ01000003.1"/>
</dbReference>
<dbReference type="Gene3D" id="3.20.20.80">
    <property type="entry name" value="Glycosidases"/>
    <property type="match status" value="1"/>
</dbReference>
<evidence type="ECO:0000313" key="2">
    <source>
        <dbReference type="EMBL" id="MXP26123.1"/>
    </source>
</evidence>
<evidence type="ECO:0000313" key="3">
    <source>
        <dbReference type="Proteomes" id="UP000460561"/>
    </source>
</evidence>
<dbReference type="SUPFAM" id="SSF51445">
    <property type="entry name" value="(Trans)glycosidases"/>
    <property type="match status" value="1"/>
</dbReference>
<keyword evidence="3" id="KW-1185">Reference proteome</keyword>
<reference evidence="2 3" key="1">
    <citation type="submission" date="2019-12" db="EMBL/GenBank/DDBJ databases">
        <title>Genomic-based taxomic classification of the family Erythrobacteraceae.</title>
        <authorList>
            <person name="Xu L."/>
        </authorList>
    </citation>
    <scope>NUCLEOTIDE SEQUENCE [LARGE SCALE GENOMIC DNA]</scope>
    <source>
        <strain evidence="2 3">DSM 18604</strain>
    </source>
</reference>
<dbReference type="PROSITE" id="PS51904">
    <property type="entry name" value="GLYCOSYL_HYDROL_F25_2"/>
    <property type="match status" value="1"/>
</dbReference>
<dbReference type="InterPro" id="IPR002053">
    <property type="entry name" value="Glyco_hydro_25"/>
</dbReference>
<dbReference type="GO" id="GO:0009253">
    <property type="term" value="P:peptidoglycan catabolic process"/>
    <property type="evidence" value="ECO:0007669"/>
    <property type="project" value="InterPro"/>
</dbReference>
<dbReference type="EMBL" id="WTYQ01000003">
    <property type="protein sequence ID" value="MXP26123.1"/>
    <property type="molecule type" value="Genomic_DNA"/>
</dbReference>
<gene>
    <name evidence="2" type="ORF">GRI39_08750</name>
</gene>
<dbReference type="CDD" id="cd00599">
    <property type="entry name" value="GH25_muramidase"/>
    <property type="match status" value="1"/>
</dbReference>
<name>A0A845AA38_9SPHN</name>
<dbReference type="Proteomes" id="UP000460561">
    <property type="component" value="Unassembled WGS sequence"/>
</dbReference>
<dbReference type="GO" id="GO:0016998">
    <property type="term" value="P:cell wall macromolecule catabolic process"/>
    <property type="evidence" value="ECO:0007669"/>
    <property type="project" value="InterPro"/>
</dbReference>
<protein>
    <submittedName>
        <fullName evidence="2">Lysozyme</fullName>
    </submittedName>
</protein>
<organism evidence="2 3">
    <name type="scientific">Altericroceibacterium indicum</name>
    <dbReference type="NCBI Taxonomy" id="374177"/>
    <lineage>
        <taxon>Bacteria</taxon>
        <taxon>Pseudomonadati</taxon>
        <taxon>Pseudomonadota</taxon>
        <taxon>Alphaproteobacteria</taxon>
        <taxon>Sphingomonadales</taxon>
        <taxon>Erythrobacteraceae</taxon>
        <taxon>Altericroceibacterium</taxon>
    </lineage>
</organism>
<evidence type="ECO:0000256" key="1">
    <source>
        <dbReference type="ARBA" id="ARBA00010646"/>
    </source>
</evidence>
<dbReference type="InterPro" id="IPR017853">
    <property type="entry name" value="GH"/>
</dbReference>
<sequence length="232" mass="26129">MGKKRAFPWHRRLAAAILLLVIAGTAFAWWKWEHWTPDRDAYPVQGVLIGARDETPNFKALAAIGADFVYLEASKGERGRDPSFARNLEAVRQSSLPFGAVHAYDPCIPAEKQAANFVTIVPRDPDLLPPVISLDKLAENCPTQVSDPAVESELTTFLNQIEGHVGKPALLMISPRFEERYHIASRIDRNLWLERNFFEPEYGGRPWALWTANDELRNAASAMPLRWVVAMP</sequence>
<comment type="similarity">
    <text evidence="1">Belongs to the glycosyl hydrolase 25 family.</text>
</comment>
<dbReference type="OrthoDB" id="9798192at2"/>
<comment type="caution">
    <text evidence="2">The sequence shown here is derived from an EMBL/GenBank/DDBJ whole genome shotgun (WGS) entry which is preliminary data.</text>
</comment>
<accession>A0A845AA38</accession>
<dbReference type="AlphaFoldDB" id="A0A845AA38"/>
<proteinExistence type="inferred from homology"/>